<evidence type="ECO:0000256" key="11">
    <source>
        <dbReference type="ARBA" id="ARBA00022741"/>
    </source>
</evidence>
<evidence type="ECO:0000256" key="10">
    <source>
        <dbReference type="ARBA" id="ARBA00022737"/>
    </source>
</evidence>
<dbReference type="SMART" id="SM00911">
    <property type="entry name" value="HWE_HK"/>
    <property type="match status" value="1"/>
</dbReference>
<evidence type="ECO:0000256" key="14">
    <source>
        <dbReference type="ARBA" id="ARBA00022991"/>
    </source>
</evidence>
<protein>
    <recommendedName>
        <fullName evidence="3">Blue-light-activated histidine kinase</fullName>
        <ecNumber evidence="2">2.7.13.3</ecNumber>
    </recommendedName>
</protein>
<feature type="domain" description="PAS" evidence="17">
    <location>
        <begin position="173"/>
        <end position="248"/>
    </location>
</feature>
<keyword evidence="4" id="KW-0600">Photoreceptor protein</keyword>
<accession>A0A380WD50</accession>
<dbReference type="CDD" id="cd00130">
    <property type="entry name" value="PAS"/>
    <property type="match status" value="2"/>
</dbReference>
<comment type="catalytic activity">
    <reaction evidence="1">
        <text>ATP + protein L-histidine = ADP + protein N-phospho-L-histidine.</text>
        <dbReference type="EC" id="2.7.13.3"/>
    </reaction>
</comment>
<keyword evidence="11" id="KW-0547">Nucleotide-binding</keyword>
<evidence type="ECO:0000256" key="9">
    <source>
        <dbReference type="ARBA" id="ARBA00022679"/>
    </source>
</evidence>
<evidence type="ECO:0000256" key="12">
    <source>
        <dbReference type="ARBA" id="ARBA00022777"/>
    </source>
</evidence>
<keyword evidence="7" id="KW-0285">Flavoprotein</keyword>
<feature type="domain" description="PAC" evidence="18">
    <location>
        <begin position="119"/>
        <end position="172"/>
    </location>
</feature>
<evidence type="ECO:0000256" key="15">
    <source>
        <dbReference type="ARBA" id="ARBA00023026"/>
    </source>
</evidence>
<keyword evidence="5" id="KW-0597">Phosphoprotein</keyword>
<proteinExistence type="predicted"/>
<dbReference type="InterPro" id="IPR000014">
    <property type="entry name" value="PAS"/>
</dbReference>
<dbReference type="Pfam" id="PF08448">
    <property type="entry name" value="PAS_4"/>
    <property type="match status" value="1"/>
</dbReference>
<gene>
    <name evidence="19" type="ORF">NCTC10684_00105</name>
</gene>
<evidence type="ECO:0000256" key="4">
    <source>
        <dbReference type="ARBA" id="ARBA00022543"/>
    </source>
</evidence>
<evidence type="ECO:0000256" key="7">
    <source>
        <dbReference type="ARBA" id="ARBA00022630"/>
    </source>
</evidence>
<evidence type="ECO:0000256" key="8">
    <source>
        <dbReference type="ARBA" id="ARBA00022643"/>
    </source>
</evidence>
<dbReference type="Pfam" id="PF08447">
    <property type="entry name" value="PAS_3"/>
    <property type="match status" value="2"/>
</dbReference>
<dbReference type="Pfam" id="PF07536">
    <property type="entry name" value="HWE_HK"/>
    <property type="match status" value="1"/>
</dbReference>
<evidence type="ECO:0000259" key="18">
    <source>
        <dbReference type="PROSITE" id="PS50113"/>
    </source>
</evidence>
<dbReference type="NCBIfam" id="TIGR00229">
    <property type="entry name" value="sensory_box"/>
    <property type="match status" value="3"/>
</dbReference>
<name>A0A380WD50_AMIAI</name>
<dbReference type="GO" id="GO:0005524">
    <property type="term" value="F:ATP binding"/>
    <property type="evidence" value="ECO:0007669"/>
    <property type="project" value="UniProtKB-KW"/>
</dbReference>
<dbReference type="Gene3D" id="3.30.565.10">
    <property type="entry name" value="Histidine kinase-like ATPase, C-terminal domain"/>
    <property type="match status" value="1"/>
</dbReference>
<dbReference type="PANTHER" id="PTHR41523:SF8">
    <property type="entry name" value="ETHYLENE RESPONSE SENSOR PROTEIN"/>
    <property type="match status" value="1"/>
</dbReference>
<dbReference type="SMART" id="SM00086">
    <property type="entry name" value="PAC"/>
    <property type="match status" value="3"/>
</dbReference>
<organism evidence="19 20">
    <name type="scientific">Aminobacter aminovorans</name>
    <name type="common">Chelatobacter heintzii</name>
    <dbReference type="NCBI Taxonomy" id="83263"/>
    <lineage>
        <taxon>Bacteria</taxon>
        <taxon>Pseudomonadati</taxon>
        <taxon>Pseudomonadota</taxon>
        <taxon>Alphaproteobacteria</taxon>
        <taxon>Hyphomicrobiales</taxon>
        <taxon>Phyllobacteriaceae</taxon>
        <taxon>Aminobacter</taxon>
    </lineage>
</organism>
<dbReference type="RefSeq" id="WP_165915966.1">
    <property type="nucleotide sequence ID" value="NZ_BAAAVY010000011.1"/>
</dbReference>
<dbReference type="InterPro" id="IPR013655">
    <property type="entry name" value="PAS_fold_3"/>
</dbReference>
<evidence type="ECO:0000256" key="3">
    <source>
        <dbReference type="ARBA" id="ARBA00021740"/>
    </source>
</evidence>
<feature type="domain" description="PAC" evidence="18">
    <location>
        <begin position="376"/>
        <end position="428"/>
    </location>
</feature>
<keyword evidence="10" id="KW-0677">Repeat</keyword>
<feature type="domain" description="PAC" evidence="18">
    <location>
        <begin position="251"/>
        <end position="302"/>
    </location>
</feature>
<dbReference type="SUPFAM" id="SSF55785">
    <property type="entry name" value="PYP-like sensor domain (PAS domain)"/>
    <property type="match status" value="3"/>
</dbReference>
<dbReference type="FunFam" id="3.30.450.20:FF:000099">
    <property type="entry name" value="Sensory box sensor histidine kinase"/>
    <property type="match status" value="1"/>
</dbReference>
<dbReference type="PROSITE" id="PS50113">
    <property type="entry name" value="PAC"/>
    <property type="match status" value="3"/>
</dbReference>
<evidence type="ECO:0000256" key="6">
    <source>
        <dbReference type="ARBA" id="ARBA00022606"/>
    </source>
</evidence>
<dbReference type="EC" id="2.7.13.3" evidence="2"/>
<dbReference type="InterPro" id="IPR011102">
    <property type="entry name" value="Sig_transdc_His_kinase_HWE"/>
</dbReference>
<evidence type="ECO:0000256" key="1">
    <source>
        <dbReference type="ARBA" id="ARBA00000085"/>
    </source>
</evidence>
<dbReference type="InterPro" id="IPR036890">
    <property type="entry name" value="HATPase_C_sf"/>
</dbReference>
<keyword evidence="8" id="KW-0288">FMN</keyword>
<dbReference type="InterPro" id="IPR000700">
    <property type="entry name" value="PAS-assoc_C"/>
</dbReference>
<dbReference type="AlphaFoldDB" id="A0A380WD50"/>
<dbReference type="GO" id="GO:0009881">
    <property type="term" value="F:photoreceptor activity"/>
    <property type="evidence" value="ECO:0007669"/>
    <property type="project" value="UniProtKB-KW"/>
</dbReference>
<dbReference type="Proteomes" id="UP000254701">
    <property type="component" value="Unassembled WGS sequence"/>
</dbReference>
<dbReference type="PANTHER" id="PTHR41523">
    <property type="entry name" value="TWO-COMPONENT SYSTEM SENSOR PROTEIN"/>
    <property type="match status" value="1"/>
</dbReference>
<evidence type="ECO:0000256" key="13">
    <source>
        <dbReference type="ARBA" id="ARBA00022840"/>
    </source>
</evidence>
<dbReference type="InterPro" id="IPR013656">
    <property type="entry name" value="PAS_4"/>
</dbReference>
<evidence type="ECO:0000259" key="17">
    <source>
        <dbReference type="PROSITE" id="PS50112"/>
    </source>
</evidence>
<keyword evidence="12 19" id="KW-0418">Kinase</keyword>
<dbReference type="GO" id="GO:0004673">
    <property type="term" value="F:protein histidine kinase activity"/>
    <property type="evidence" value="ECO:0007669"/>
    <property type="project" value="UniProtKB-EC"/>
</dbReference>
<feature type="domain" description="PAS" evidence="17">
    <location>
        <begin position="303"/>
        <end position="373"/>
    </location>
</feature>
<dbReference type="InterPro" id="IPR035965">
    <property type="entry name" value="PAS-like_dom_sf"/>
</dbReference>
<reference evidence="19 20" key="1">
    <citation type="submission" date="2018-06" db="EMBL/GenBank/DDBJ databases">
        <authorList>
            <consortium name="Pathogen Informatics"/>
            <person name="Doyle S."/>
        </authorList>
    </citation>
    <scope>NUCLEOTIDE SEQUENCE [LARGE SCALE GENOMIC DNA]</scope>
    <source>
        <strain evidence="19 20">NCTC10684</strain>
    </source>
</reference>
<evidence type="ECO:0000313" key="19">
    <source>
        <dbReference type="EMBL" id="SUU86917.1"/>
    </source>
</evidence>
<keyword evidence="16" id="KW-0675">Receptor</keyword>
<keyword evidence="13" id="KW-0067">ATP-binding</keyword>
<keyword evidence="15" id="KW-0843">Virulence</keyword>
<dbReference type="SMART" id="SM00091">
    <property type="entry name" value="PAS"/>
    <property type="match status" value="3"/>
</dbReference>
<sequence>MPTTRPLKADDKVSNPIVSGELAGLIEALDWTSTPIGPIGSWPAVVRMTIRIMLASAMPMCLLIGRKGVMIYNDAYRDIAGARHPACLGTSVFDSWPEVAQFNRTVIDRIFEGETLTYEDQELVLWRNGAAERVWLELDYSPLLDDDGEAVGAFAILAETTKRVRAEKALARSEERLSLALEASGIVGAWELDLTSRIVTADARFAEMFGVGLAEAEQGISAEGFFRRIHPADRDFVARKTDEAIAKRGGFRAEYRLVDGEGAIRWVLATGKFFDTGGGNPRLPGVVIDITERKAVEAALAASEAGFRTLADTMPQMVWSTRPDGFHDYYNARWYEFTGMPLGSTDGEGWAGMFHPDDQDRAWELWRHSLATGEPYQIEYRLRHANGEYRWTLGRALAIRNEAGEIIRWFGTCTDIHETKQVAEEREIVAHELSHRIKNIFSVLNGIISLSARSYPDIKPLADQLRQRISAMGKAHDFVRPHSQASRPQNNQSSLRALVELLLAPHVGEQSGRFAFHGDDATIDDGAATPLALLFHELATNAAKYGALAEADGRVVIDAVLSGDNYRMVWKETGGAPVSGPPAGEGFGSRLITLSVQGQLGGTLRRRWNADGLEVELTVPAAQLNRSATLRR</sequence>
<evidence type="ECO:0000256" key="2">
    <source>
        <dbReference type="ARBA" id="ARBA00012438"/>
    </source>
</evidence>
<dbReference type="InterPro" id="IPR001610">
    <property type="entry name" value="PAC"/>
</dbReference>
<keyword evidence="9 19" id="KW-0808">Transferase</keyword>
<keyword evidence="14" id="KW-0157">Chromophore</keyword>
<dbReference type="PROSITE" id="PS50112">
    <property type="entry name" value="PAS"/>
    <property type="match status" value="2"/>
</dbReference>
<evidence type="ECO:0000313" key="20">
    <source>
        <dbReference type="Proteomes" id="UP000254701"/>
    </source>
</evidence>
<evidence type="ECO:0000256" key="5">
    <source>
        <dbReference type="ARBA" id="ARBA00022553"/>
    </source>
</evidence>
<keyword evidence="6" id="KW-0716">Sensory transduction</keyword>
<dbReference type="EMBL" id="UFSM01000001">
    <property type="protein sequence ID" value="SUU86917.1"/>
    <property type="molecule type" value="Genomic_DNA"/>
</dbReference>
<dbReference type="Gene3D" id="2.10.70.100">
    <property type="match status" value="1"/>
</dbReference>
<dbReference type="Gene3D" id="3.30.450.20">
    <property type="entry name" value="PAS domain"/>
    <property type="match status" value="3"/>
</dbReference>
<evidence type="ECO:0000256" key="16">
    <source>
        <dbReference type="ARBA" id="ARBA00023170"/>
    </source>
</evidence>